<keyword evidence="11" id="KW-1185">Reference proteome</keyword>
<dbReference type="InterPro" id="IPR019377">
    <property type="entry name" value="NADH_UbQ_OxRdtase_su10"/>
</dbReference>
<dbReference type="OrthoDB" id="6017729at2759"/>
<dbReference type="GO" id="GO:0005743">
    <property type="term" value="C:mitochondrial inner membrane"/>
    <property type="evidence" value="ECO:0007669"/>
    <property type="project" value="UniProtKB-SubCell"/>
</dbReference>
<dbReference type="Proteomes" id="UP000250275">
    <property type="component" value="Unassembled WGS sequence"/>
</dbReference>
<proteinExistence type="inferred from homology"/>
<gene>
    <name evidence="10" type="ORF">WN48_05800</name>
</gene>
<evidence type="ECO:0000256" key="9">
    <source>
        <dbReference type="ARBA" id="ARBA00023136"/>
    </source>
</evidence>
<keyword evidence="8" id="KW-0496">Mitochondrion</keyword>
<dbReference type="EMBL" id="KQ763581">
    <property type="protein sequence ID" value="OAD54920.1"/>
    <property type="molecule type" value="Genomic_DNA"/>
</dbReference>
<comment type="subcellular location">
    <subcellularLocation>
        <location evidence="1">Mitochondrion inner membrane</location>
        <topology evidence="1">Peripheral membrane protein</topology>
        <orientation evidence="1">Matrix side</orientation>
    </subcellularLocation>
</comment>
<keyword evidence="7" id="KW-0249">Electron transport</keyword>
<accession>A0A310S8V8</accession>
<keyword evidence="9" id="KW-0472">Membrane</keyword>
<dbReference type="GO" id="GO:0045271">
    <property type="term" value="C:respiratory chain complex I"/>
    <property type="evidence" value="ECO:0007669"/>
    <property type="project" value="UniProtKB-ARBA"/>
</dbReference>
<dbReference type="AlphaFoldDB" id="A0A310S8V8"/>
<evidence type="ECO:0000256" key="5">
    <source>
        <dbReference type="ARBA" id="ARBA00022660"/>
    </source>
</evidence>
<evidence type="ECO:0000256" key="3">
    <source>
        <dbReference type="ARBA" id="ARBA00014109"/>
    </source>
</evidence>
<keyword evidence="4" id="KW-0813">Transport</keyword>
<keyword evidence="10" id="KW-0830">Ubiquinone</keyword>
<evidence type="ECO:0000313" key="10">
    <source>
        <dbReference type="EMBL" id="OAD54920.1"/>
    </source>
</evidence>
<keyword evidence="6" id="KW-0999">Mitochondrion inner membrane</keyword>
<organism evidence="10 11">
    <name type="scientific">Eufriesea mexicana</name>
    <dbReference type="NCBI Taxonomy" id="516756"/>
    <lineage>
        <taxon>Eukaryota</taxon>
        <taxon>Metazoa</taxon>
        <taxon>Ecdysozoa</taxon>
        <taxon>Arthropoda</taxon>
        <taxon>Hexapoda</taxon>
        <taxon>Insecta</taxon>
        <taxon>Pterygota</taxon>
        <taxon>Neoptera</taxon>
        <taxon>Endopterygota</taxon>
        <taxon>Hymenoptera</taxon>
        <taxon>Apocrita</taxon>
        <taxon>Aculeata</taxon>
        <taxon>Apoidea</taxon>
        <taxon>Anthophila</taxon>
        <taxon>Apidae</taxon>
        <taxon>Eufriesea</taxon>
    </lineage>
</organism>
<evidence type="ECO:0000256" key="8">
    <source>
        <dbReference type="ARBA" id="ARBA00023128"/>
    </source>
</evidence>
<protein>
    <recommendedName>
        <fullName evidence="3">NADH dehydrogenase [ubiquinone] 1 beta subcomplex subunit 10</fullName>
    </recommendedName>
</protein>
<evidence type="ECO:0000256" key="7">
    <source>
        <dbReference type="ARBA" id="ARBA00022982"/>
    </source>
</evidence>
<evidence type="ECO:0000256" key="1">
    <source>
        <dbReference type="ARBA" id="ARBA00004443"/>
    </source>
</evidence>
<dbReference type="Pfam" id="PF10249">
    <property type="entry name" value="NDUFB10"/>
    <property type="match status" value="1"/>
</dbReference>
<name>A0A310S8V8_9HYME</name>
<comment type="similarity">
    <text evidence="2">Belongs to the complex I NDUFB10 subunit family.</text>
</comment>
<evidence type="ECO:0000313" key="11">
    <source>
        <dbReference type="Proteomes" id="UP000250275"/>
    </source>
</evidence>
<evidence type="ECO:0000256" key="6">
    <source>
        <dbReference type="ARBA" id="ARBA00022792"/>
    </source>
</evidence>
<reference evidence="10 11" key="1">
    <citation type="submission" date="2015-07" db="EMBL/GenBank/DDBJ databases">
        <title>The genome of Eufriesea mexicana.</title>
        <authorList>
            <person name="Pan H."/>
            <person name="Kapheim K."/>
        </authorList>
    </citation>
    <scope>NUCLEOTIDE SEQUENCE [LARGE SCALE GENOMIC DNA]</scope>
    <source>
        <strain evidence="10">0111107269</strain>
        <tissue evidence="10">Whole body</tissue>
    </source>
</reference>
<dbReference type="PANTHER" id="PTHR13094:SF1">
    <property type="entry name" value="NADH DEHYDROGENASE [UBIQUINONE] 1 BETA SUBCOMPLEX SUBUNIT 10"/>
    <property type="match status" value="1"/>
</dbReference>
<sequence length="160" mass="19178">MDENKHFLTSLPTILGLKIRANIEYIREHFIVPNQQKYPWYHQKFQRVPTIDECGELDIVCRLEAQMQFERDKMVDDEIVHITRQRYQQCSWCYGADSNKYCSDYRKVYENTAAAWFIKYGDMAYPINVVEAFMKQKHRMIWERRHGPVGSGITNKKYAI</sequence>
<dbReference type="PANTHER" id="PTHR13094">
    <property type="entry name" value="NADH-UBIQUINONE OXIDOREDUCTASE PDSW SUBUNIT"/>
    <property type="match status" value="1"/>
</dbReference>
<evidence type="ECO:0000256" key="4">
    <source>
        <dbReference type="ARBA" id="ARBA00022448"/>
    </source>
</evidence>
<evidence type="ECO:0000256" key="2">
    <source>
        <dbReference type="ARBA" id="ARBA00008317"/>
    </source>
</evidence>
<dbReference type="InterPro" id="IPR039993">
    <property type="entry name" value="NDUFB10"/>
</dbReference>
<keyword evidence="5" id="KW-0679">Respiratory chain</keyword>